<evidence type="ECO:0000313" key="1">
    <source>
        <dbReference type="EMBL" id="CAE8685181.1"/>
    </source>
</evidence>
<evidence type="ECO:0000313" key="2">
    <source>
        <dbReference type="Proteomes" id="UP000626109"/>
    </source>
</evidence>
<sequence>MFRSDAKAGDTIATIGGWECRRGADASQARWFFLRVNASWAPWAFAINSDPKRVIAALELLGTILCVKLFCAEWGREFCGAGLIRGSTDDLGNSFATQKLMSAKWPLTVLLMELSETLRVLDADLHLGWTCREFNQEADDLTNDKFDGFNPSRRIPIEGYAIPWLVLPGMMEASHALFEEICAERGTAKSRISGPRQVRRSAIRTLGSEAPVRLLYRIPWEGYFGGCCAAKHDVMGY</sequence>
<comment type="caution">
    <text evidence="1">The sequence shown here is derived from an EMBL/GenBank/DDBJ whole genome shotgun (WGS) entry which is preliminary data.</text>
</comment>
<proteinExistence type="predicted"/>
<gene>
    <name evidence="1" type="ORF">PGLA2088_LOCUS24341</name>
</gene>
<name>A0A813JMM4_POLGL</name>
<reference evidence="1" key="1">
    <citation type="submission" date="2021-02" db="EMBL/GenBank/DDBJ databases">
        <authorList>
            <person name="Dougan E. K."/>
            <person name="Rhodes N."/>
            <person name="Thang M."/>
            <person name="Chan C."/>
        </authorList>
    </citation>
    <scope>NUCLEOTIDE SEQUENCE</scope>
</reference>
<dbReference type="AlphaFoldDB" id="A0A813JMM4"/>
<organism evidence="1 2">
    <name type="scientific">Polarella glacialis</name>
    <name type="common">Dinoflagellate</name>
    <dbReference type="NCBI Taxonomy" id="89957"/>
    <lineage>
        <taxon>Eukaryota</taxon>
        <taxon>Sar</taxon>
        <taxon>Alveolata</taxon>
        <taxon>Dinophyceae</taxon>
        <taxon>Suessiales</taxon>
        <taxon>Suessiaceae</taxon>
        <taxon>Polarella</taxon>
    </lineage>
</organism>
<dbReference type="EMBL" id="CAJNNW010026422">
    <property type="protein sequence ID" value="CAE8685181.1"/>
    <property type="molecule type" value="Genomic_DNA"/>
</dbReference>
<protein>
    <submittedName>
        <fullName evidence="1">Uncharacterized protein</fullName>
    </submittedName>
</protein>
<dbReference type="Proteomes" id="UP000626109">
    <property type="component" value="Unassembled WGS sequence"/>
</dbReference>
<accession>A0A813JMM4</accession>